<dbReference type="Proteomes" id="UP000234289">
    <property type="component" value="Unassembled WGS sequence"/>
</dbReference>
<dbReference type="InterPro" id="IPR036444">
    <property type="entry name" value="PLipase_A2_dom_sf"/>
</dbReference>
<gene>
    <name evidence="8" type="ORF">BAUR920_03608</name>
    <name evidence="9" type="ORF">BAURA86_03977</name>
    <name evidence="7" type="ORF">CIK59_18615</name>
    <name evidence="6" type="ORF">CIK64_18775</name>
    <name evidence="5" type="ORF">CIK65_18975</name>
    <name evidence="4" type="ORF">CIK79_13630</name>
    <name evidence="3" type="ORF">CXR23_06085</name>
</gene>
<evidence type="ECO:0000313" key="8">
    <source>
        <dbReference type="EMBL" id="SMY03152.1"/>
    </source>
</evidence>
<dbReference type="EMBL" id="NRGX01000001">
    <property type="protein sequence ID" value="PCC19235.1"/>
    <property type="molecule type" value="Genomic_DNA"/>
</dbReference>
<reference evidence="8 15" key="2">
    <citation type="submission" date="2017-03" db="EMBL/GenBank/DDBJ databases">
        <authorList>
            <person name="Afonso C.L."/>
            <person name="Miller P.J."/>
            <person name="Scott M.A."/>
            <person name="Spackman E."/>
            <person name="Goraichik I."/>
            <person name="Dimitrov K.M."/>
            <person name="Suarez D.L."/>
            <person name="Swayne D.E."/>
        </authorList>
    </citation>
    <scope>NUCLEOTIDE SEQUENCE [LARGE SCALE GENOMIC DNA]</scope>
    <source>
        <strain evidence="9">8</strain>
        <strain evidence="15">8(6)</strain>
        <strain evidence="8">CNRZ 920</strain>
    </source>
</reference>
<dbReference type="EMBL" id="CP025330">
    <property type="protein sequence ID" value="AZT92760.1"/>
    <property type="molecule type" value="Genomic_DNA"/>
</dbReference>
<reference evidence="3 16" key="5">
    <citation type="submission" date="2019-01" db="EMBL/GenBank/DDBJ databases">
        <title>Comparative genomic analysis of Brevibacterium aurantiacum sheds light on its evolution and its adaptation to smear-ripened cheeses.</title>
        <authorList>
            <person name="Moineau S."/>
        </authorList>
    </citation>
    <scope>NUCLEOTIDE SEQUENCE [LARGE SCALE GENOMIC DNA]</scope>
    <source>
        <strain evidence="3 16">SMQ-1417</strain>
    </source>
</reference>
<dbReference type="Proteomes" id="UP000283000">
    <property type="component" value="Chromosome"/>
</dbReference>
<dbReference type="InterPro" id="IPR015141">
    <property type="entry name" value="PLipase_A2_prok/fun"/>
</dbReference>
<evidence type="ECO:0000313" key="16">
    <source>
        <dbReference type="Proteomes" id="UP000283000"/>
    </source>
</evidence>
<evidence type="ECO:0000313" key="7">
    <source>
        <dbReference type="EMBL" id="PCC52061.1"/>
    </source>
</evidence>
<dbReference type="GO" id="GO:0006644">
    <property type="term" value="P:phospholipid metabolic process"/>
    <property type="evidence" value="ECO:0007669"/>
    <property type="project" value="InterPro"/>
</dbReference>
<dbReference type="RefSeq" id="WP_081448672.1">
    <property type="nucleotide sequence ID" value="NZ_AAGP01000064.1"/>
</dbReference>
<evidence type="ECO:0000313" key="3">
    <source>
        <dbReference type="EMBL" id="AZT92760.1"/>
    </source>
</evidence>
<dbReference type="Pfam" id="PF09056">
    <property type="entry name" value="Phospholip_A2_3"/>
    <property type="match status" value="1"/>
</dbReference>
<dbReference type="AlphaFoldDB" id="A0A2A3X636"/>
<name>A0A2A3X636_BREAU</name>
<dbReference type="Proteomes" id="UP000234300">
    <property type="component" value="Unassembled WGS sequence"/>
</dbReference>
<evidence type="ECO:0000313" key="14">
    <source>
        <dbReference type="Proteomes" id="UP000234289"/>
    </source>
</evidence>
<accession>A0A2H1KZP3</accession>
<reference evidence="3 16" key="4">
    <citation type="submission" date="2017-12" db="EMBL/GenBank/DDBJ databases">
        <authorList>
            <person name="Levesque S."/>
        </authorList>
    </citation>
    <scope>NUCLEOTIDE SEQUENCE [LARGE SCALE GENOMIC DNA]</scope>
    <source>
        <strain evidence="3 16">SMQ-1417</strain>
    </source>
</reference>
<reference evidence="14" key="3">
    <citation type="submission" date="2017-03" db="EMBL/GenBank/DDBJ databases">
        <authorList>
            <person name="Monnet C."/>
        </authorList>
    </citation>
    <scope>NUCLEOTIDE SEQUENCE [LARGE SCALE GENOMIC DNA]</scope>
    <source>
        <strain evidence="14">CNRZ 920</strain>
    </source>
</reference>
<evidence type="ECO:0000256" key="2">
    <source>
        <dbReference type="SAM" id="SignalP"/>
    </source>
</evidence>
<evidence type="ECO:0000313" key="12">
    <source>
        <dbReference type="Proteomes" id="UP000218377"/>
    </source>
</evidence>
<dbReference type="GO" id="GO:0004623">
    <property type="term" value="F:phospholipase A2 activity"/>
    <property type="evidence" value="ECO:0007669"/>
    <property type="project" value="InterPro"/>
</dbReference>
<evidence type="ECO:0000313" key="15">
    <source>
        <dbReference type="Proteomes" id="UP000234300"/>
    </source>
</evidence>
<dbReference type="EMBL" id="FXZI01000029">
    <property type="protein sequence ID" value="SMY05171.1"/>
    <property type="molecule type" value="Genomic_DNA"/>
</dbReference>
<dbReference type="EMBL" id="FXZG01000045">
    <property type="protein sequence ID" value="SMY03152.1"/>
    <property type="molecule type" value="Genomic_DNA"/>
</dbReference>
<dbReference type="SUPFAM" id="SSF48619">
    <property type="entry name" value="Phospholipase A2, PLA2"/>
    <property type="match status" value="1"/>
</dbReference>
<dbReference type="GO" id="GO:0050482">
    <property type="term" value="P:arachidonate secretion"/>
    <property type="evidence" value="ECO:0007669"/>
    <property type="project" value="InterPro"/>
</dbReference>
<dbReference type="EMBL" id="NRGP01000053">
    <property type="protein sequence ID" value="PCC44850.1"/>
    <property type="molecule type" value="Genomic_DNA"/>
</dbReference>
<dbReference type="EMBL" id="NRHA01000039">
    <property type="protein sequence ID" value="PCC52061.1"/>
    <property type="molecule type" value="Genomic_DNA"/>
</dbReference>
<keyword evidence="2" id="KW-0732">Signal</keyword>
<feature type="chain" id="PRO_5014282951" evidence="2">
    <location>
        <begin position="28"/>
        <end position="223"/>
    </location>
</feature>
<evidence type="ECO:0000313" key="6">
    <source>
        <dbReference type="EMBL" id="PCC44850.1"/>
    </source>
</evidence>
<evidence type="ECO:0000313" key="4">
    <source>
        <dbReference type="EMBL" id="PCC19235.1"/>
    </source>
</evidence>
<feature type="region of interest" description="Disordered" evidence="1">
    <location>
        <begin position="31"/>
        <end position="53"/>
    </location>
</feature>
<organism evidence="4 12">
    <name type="scientific">Brevibacterium aurantiacum</name>
    <dbReference type="NCBI Taxonomy" id="273384"/>
    <lineage>
        <taxon>Bacteria</taxon>
        <taxon>Bacillati</taxon>
        <taxon>Actinomycetota</taxon>
        <taxon>Actinomycetes</taxon>
        <taxon>Micrococcales</taxon>
        <taxon>Brevibacteriaceae</taxon>
        <taxon>Brevibacterium</taxon>
    </lineage>
</organism>
<evidence type="ECO:0000313" key="11">
    <source>
        <dbReference type="Proteomes" id="UP000217881"/>
    </source>
</evidence>
<accession>A0A2A3X636</accession>
<evidence type="ECO:0000313" key="10">
    <source>
        <dbReference type="Proteomes" id="UP000217564"/>
    </source>
</evidence>
<dbReference type="Proteomes" id="UP000217881">
    <property type="component" value="Unassembled WGS sequence"/>
</dbReference>
<protein>
    <submittedName>
        <fullName evidence="8">Phospholipase A2</fullName>
    </submittedName>
</protein>
<dbReference type="Gene3D" id="1.20.90.10">
    <property type="entry name" value="Phospholipase A2 domain"/>
    <property type="match status" value="1"/>
</dbReference>
<evidence type="ECO:0000313" key="13">
    <source>
        <dbReference type="Proteomes" id="UP000218620"/>
    </source>
</evidence>
<dbReference type="EMBL" id="NRGQ01000057">
    <property type="protein sequence ID" value="PCC41194.1"/>
    <property type="molecule type" value="Genomic_DNA"/>
</dbReference>
<proteinExistence type="predicted"/>
<dbReference type="Proteomes" id="UP000217564">
    <property type="component" value="Unassembled WGS sequence"/>
</dbReference>
<evidence type="ECO:0000256" key="1">
    <source>
        <dbReference type="SAM" id="MobiDB-lite"/>
    </source>
</evidence>
<reference evidence="10 11" key="1">
    <citation type="journal article" date="2017" name="Elife">
        <title>Extensive horizontal gene transfer in cheese-associated bacteria.</title>
        <authorList>
            <person name="Bonham K.S."/>
            <person name="Wolfe B.E."/>
            <person name="Dutton R.J."/>
        </authorList>
    </citation>
    <scope>NUCLEOTIDE SEQUENCE [LARGE SCALE GENOMIC DNA]</scope>
    <source>
        <strain evidence="7 11">738_8</strain>
        <strain evidence="6 10">947_7</strain>
        <strain evidence="5 13">962_8</strain>
        <strain evidence="4 12">JB5</strain>
    </source>
</reference>
<evidence type="ECO:0000313" key="9">
    <source>
        <dbReference type="EMBL" id="SMY05171.1"/>
    </source>
</evidence>
<dbReference type="Proteomes" id="UP000218377">
    <property type="component" value="Unassembled WGS sequence"/>
</dbReference>
<feature type="signal peptide" evidence="2">
    <location>
        <begin position="1"/>
        <end position="27"/>
    </location>
</feature>
<evidence type="ECO:0000313" key="5">
    <source>
        <dbReference type="EMBL" id="PCC41194.1"/>
    </source>
</evidence>
<sequence>MKFVSAATAIACISVLIGAYTATPASTAEVSGDPIIVNEDSEETPEEKVDYESPSELAADELKLNSEVGSGVQPAPALDPFAASSGPSKVGVPSGYIYCSASNRKKLAKCKPAAWHDYCTYSPDQPEFRFGDARLTVDFRGPCARHDMAIQSIVKKGGSLSSKKSKRRSADSTFKSRMFQNCDNKFSSSSATSKAVKKTCRKTATTYYKTVANKTESWNGKAP</sequence>
<dbReference type="Proteomes" id="UP000218620">
    <property type="component" value="Unassembled WGS sequence"/>
</dbReference>